<dbReference type="InterPro" id="IPR016181">
    <property type="entry name" value="Acyl_CoA_acyltransferase"/>
</dbReference>
<dbReference type="Gene3D" id="3.40.630.30">
    <property type="match status" value="1"/>
</dbReference>
<dbReference type="PANTHER" id="PTHR13947:SF37">
    <property type="entry name" value="LD18367P"/>
    <property type="match status" value="1"/>
</dbReference>
<evidence type="ECO:0000259" key="2">
    <source>
        <dbReference type="PROSITE" id="PS51186"/>
    </source>
</evidence>
<evidence type="ECO:0000313" key="3">
    <source>
        <dbReference type="EMBL" id="TMM50302.1"/>
    </source>
</evidence>
<dbReference type="RefSeq" id="WP_138615994.1">
    <property type="nucleotide sequence ID" value="NZ_VCAO01000001.1"/>
</dbReference>
<dbReference type="SUPFAM" id="SSF55729">
    <property type="entry name" value="Acyl-CoA N-acyltransferases (Nat)"/>
    <property type="match status" value="1"/>
</dbReference>
<comment type="caution">
    <text evidence="3">The sequence shown here is derived from an EMBL/GenBank/DDBJ whole genome shotgun (WGS) entry which is preliminary data.</text>
</comment>
<keyword evidence="4" id="KW-1185">Reference proteome</keyword>
<dbReference type="AlphaFoldDB" id="A0A5S3P9U9"/>
<organism evidence="3 4">
    <name type="scientific">Qipengyuania marisflavi</name>
    <dbReference type="NCBI Taxonomy" id="2486356"/>
    <lineage>
        <taxon>Bacteria</taxon>
        <taxon>Pseudomonadati</taxon>
        <taxon>Pseudomonadota</taxon>
        <taxon>Alphaproteobacteria</taxon>
        <taxon>Sphingomonadales</taxon>
        <taxon>Erythrobacteraceae</taxon>
        <taxon>Qipengyuania</taxon>
    </lineage>
</organism>
<dbReference type="GO" id="GO:0008080">
    <property type="term" value="F:N-acetyltransferase activity"/>
    <property type="evidence" value="ECO:0007669"/>
    <property type="project" value="InterPro"/>
</dbReference>
<reference evidence="3 4" key="1">
    <citation type="submission" date="2019-05" db="EMBL/GenBank/DDBJ databases">
        <title>Erythrobacter marisflavi sp. nov., isolated from isolated from water of an estuary environment.</title>
        <authorList>
            <person name="Yoon J.-H."/>
        </authorList>
    </citation>
    <scope>NUCLEOTIDE SEQUENCE [LARGE SCALE GENOMIC DNA]</scope>
    <source>
        <strain evidence="3 4">KEM-5</strain>
    </source>
</reference>
<proteinExistence type="predicted"/>
<evidence type="ECO:0000313" key="4">
    <source>
        <dbReference type="Proteomes" id="UP000309668"/>
    </source>
</evidence>
<dbReference type="Proteomes" id="UP000309668">
    <property type="component" value="Unassembled WGS sequence"/>
</dbReference>
<sequence length="154" mass="17308">MTDALDALMAVMEASFDPHWREAWTRRQVADSLCMPHTYTILAGEDGGPWREEEPAAGFVLARRAPGEVELLLVAVRPELRGRGIGQALIERFFQSARESNADRVFLEMRAGNPAERLYCELGFQPIGTRKDYYRALDGTLIDAITFGKVFKSD</sequence>
<evidence type="ECO:0000256" key="1">
    <source>
        <dbReference type="ARBA" id="ARBA00022679"/>
    </source>
</evidence>
<dbReference type="PROSITE" id="PS51186">
    <property type="entry name" value="GNAT"/>
    <property type="match status" value="1"/>
</dbReference>
<name>A0A5S3P9U9_9SPHN</name>
<keyword evidence="1 3" id="KW-0808">Transferase</keyword>
<protein>
    <submittedName>
        <fullName evidence="3">GNAT family N-acetyltransferase</fullName>
    </submittedName>
</protein>
<dbReference type="InterPro" id="IPR050769">
    <property type="entry name" value="NAT_camello-type"/>
</dbReference>
<feature type="domain" description="N-acetyltransferase" evidence="2">
    <location>
        <begin position="1"/>
        <end position="148"/>
    </location>
</feature>
<dbReference type="EMBL" id="VCAO01000001">
    <property type="protein sequence ID" value="TMM50302.1"/>
    <property type="molecule type" value="Genomic_DNA"/>
</dbReference>
<dbReference type="Pfam" id="PF00583">
    <property type="entry name" value="Acetyltransf_1"/>
    <property type="match status" value="1"/>
</dbReference>
<accession>A0A5S3P9U9</accession>
<gene>
    <name evidence="3" type="ORF">FEV51_03755</name>
</gene>
<dbReference type="CDD" id="cd04301">
    <property type="entry name" value="NAT_SF"/>
    <property type="match status" value="1"/>
</dbReference>
<dbReference type="InterPro" id="IPR000182">
    <property type="entry name" value="GNAT_dom"/>
</dbReference>
<dbReference type="OrthoDB" id="9804026at2"/>
<dbReference type="PANTHER" id="PTHR13947">
    <property type="entry name" value="GNAT FAMILY N-ACETYLTRANSFERASE"/>
    <property type="match status" value="1"/>
</dbReference>